<dbReference type="OrthoDB" id="6134459at2759"/>
<evidence type="ECO:0000256" key="9">
    <source>
        <dbReference type="ARBA" id="ARBA00023170"/>
    </source>
</evidence>
<evidence type="ECO:0000256" key="4">
    <source>
        <dbReference type="ARBA" id="ARBA00022692"/>
    </source>
</evidence>
<keyword evidence="9" id="KW-0675">Receptor</keyword>
<evidence type="ECO:0000256" key="3">
    <source>
        <dbReference type="ARBA" id="ARBA00022475"/>
    </source>
</evidence>
<evidence type="ECO:0000256" key="11">
    <source>
        <dbReference type="ARBA" id="ARBA00023224"/>
    </source>
</evidence>
<dbReference type="InterPro" id="IPR036272">
    <property type="entry name" value="Methuselah_N_sf"/>
</dbReference>
<dbReference type="InterPro" id="IPR010596">
    <property type="entry name" value="Methuselah_N_dom"/>
</dbReference>
<evidence type="ECO:0000256" key="8">
    <source>
        <dbReference type="ARBA" id="ARBA00023157"/>
    </source>
</evidence>
<evidence type="ECO:0000256" key="7">
    <source>
        <dbReference type="ARBA" id="ARBA00023136"/>
    </source>
</evidence>
<evidence type="ECO:0000313" key="13">
    <source>
        <dbReference type="EMBL" id="EDW04901.1"/>
    </source>
</evidence>
<keyword evidence="14" id="KW-1185">Reference proteome</keyword>
<evidence type="ECO:0000259" key="12">
    <source>
        <dbReference type="Pfam" id="PF06652"/>
    </source>
</evidence>
<accession>B4K3J4</accession>
<evidence type="ECO:0000313" key="14">
    <source>
        <dbReference type="Proteomes" id="UP000001070"/>
    </source>
</evidence>
<protein>
    <submittedName>
        <fullName evidence="13">GH23272</fullName>
    </submittedName>
</protein>
<keyword evidence="10" id="KW-0325">Glycoprotein</keyword>
<keyword evidence="8" id="KW-1015">Disulfide bond</keyword>
<sequence>MIIPAEQTGEYDYEILADGKKEPVKKHLRGCACKLGACVRFGCHKNLFLVQDQRTCRDDISEAVDFDPYVSITLRDGRQVIDS</sequence>
<name>B4K3J4_DROGR</name>
<dbReference type="AlphaFoldDB" id="B4K3J4"/>
<evidence type="ECO:0000256" key="6">
    <source>
        <dbReference type="ARBA" id="ARBA00023040"/>
    </source>
</evidence>
<dbReference type="Pfam" id="PF06652">
    <property type="entry name" value="Methuselah_N"/>
    <property type="match status" value="1"/>
</dbReference>
<dbReference type="EMBL" id="CH923180">
    <property type="protein sequence ID" value="EDW04901.1"/>
    <property type="molecule type" value="Genomic_DNA"/>
</dbReference>
<keyword evidence="5" id="KW-1133">Transmembrane helix</keyword>
<dbReference type="GO" id="GO:0004930">
    <property type="term" value="F:G protein-coupled receptor activity"/>
    <property type="evidence" value="ECO:0007669"/>
    <property type="project" value="UniProtKB-KW"/>
</dbReference>
<keyword evidence="7" id="KW-0472">Membrane</keyword>
<dbReference type="GO" id="GO:0005886">
    <property type="term" value="C:plasma membrane"/>
    <property type="evidence" value="ECO:0007669"/>
    <property type="project" value="UniProtKB-SubCell"/>
</dbReference>
<keyword evidence="3" id="KW-1003">Cell membrane</keyword>
<dbReference type="Proteomes" id="UP000001070">
    <property type="component" value="Unassembled WGS sequence"/>
</dbReference>
<keyword evidence="11" id="KW-0807">Transducer</keyword>
<evidence type="ECO:0000256" key="2">
    <source>
        <dbReference type="ARBA" id="ARBA00008979"/>
    </source>
</evidence>
<dbReference type="PhylomeDB" id="B4K3J4"/>
<dbReference type="Gene3D" id="2.30.160.11">
    <property type="match status" value="1"/>
</dbReference>
<organism evidence="14">
    <name type="scientific">Drosophila grimshawi</name>
    <name type="common">Hawaiian fruit fly</name>
    <name type="synonym">Idiomyia grimshawi</name>
    <dbReference type="NCBI Taxonomy" id="7222"/>
    <lineage>
        <taxon>Eukaryota</taxon>
        <taxon>Metazoa</taxon>
        <taxon>Ecdysozoa</taxon>
        <taxon>Arthropoda</taxon>
        <taxon>Hexapoda</taxon>
        <taxon>Insecta</taxon>
        <taxon>Pterygota</taxon>
        <taxon>Neoptera</taxon>
        <taxon>Endopterygota</taxon>
        <taxon>Diptera</taxon>
        <taxon>Brachycera</taxon>
        <taxon>Muscomorpha</taxon>
        <taxon>Ephydroidea</taxon>
        <taxon>Drosophilidae</taxon>
        <taxon>Drosophila</taxon>
        <taxon>Hawaiian Drosophila</taxon>
    </lineage>
</organism>
<comment type="subcellular location">
    <subcellularLocation>
        <location evidence="1">Cell membrane</location>
        <topology evidence="1">Multi-pass membrane protein</topology>
    </subcellularLocation>
</comment>
<evidence type="ECO:0000256" key="5">
    <source>
        <dbReference type="ARBA" id="ARBA00022989"/>
    </source>
</evidence>
<keyword evidence="6" id="KW-0297">G-protein coupled receptor</keyword>
<dbReference type="STRING" id="7222.B4K3J4"/>
<reference evidence="13 14" key="1">
    <citation type="journal article" date="2007" name="Nature">
        <title>Evolution of genes and genomes on the Drosophila phylogeny.</title>
        <authorList>
            <consortium name="Drosophila 12 Genomes Consortium"/>
            <person name="Clark A.G."/>
            <person name="Eisen M.B."/>
            <person name="Smith D.R."/>
            <person name="Bergman C.M."/>
            <person name="Oliver B."/>
            <person name="Markow T.A."/>
            <person name="Kaufman T.C."/>
            <person name="Kellis M."/>
            <person name="Gelbart W."/>
            <person name="Iyer V.N."/>
            <person name="Pollard D.A."/>
            <person name="Sackton T.B."/>
            <person name="Larracuente A.M."/>
            <person name="Singh N.D."/>
            <person name="Abad J.P."/>
            <person name="Abt D.N."/>
            <person name="Adryan B."/>
            <person name="Aguade M."/>
            <person name="Akashi H."/>
            <person name="Anderson W.W."/>
            <person name="Aquadro C.F."/>
            <person name="Ardell D.H."/>
            <person name="Arguello R."/>
            <person name="Artieri C.G."/>
            <person name="Barbash D.A."/>
            <person name="Barker D."/>
            <person name="Barsanti P."/>
            <person name="Batterham P."/>
            <person name="Batzoglou S."/>
            <person name="Begun D."/>
            <person name="Bhutkar A."/>
            <person name="Blanco E."/>
            <person name="Bosak S.A."/>
            <person name="Bradley R.K."/>
            <person name="Brand A.D."/>
            <person name="Brent M.R."/>
            <person name="Brooks A.N."/>
            <person name="Brown R.H."/>
            <person name="Butlin R.K."/>
            <person name="Caggese C."/>
            <person name="Calvi B.R."/>
            <person name="Bernardo de Carvalho A."/>
            <person name="Caspi A."/>
            <person name="Castrezana S."/>
            <person name="Celniker S.E."/>
            <person name="Chang J.L."/>
            <person name="Chapple C."/>
            <person name="Chatterji S."/>
            <person name="Chinwalla A."/>
            <person name="Civetta A."/>
            <person name="Clifton S.W."/>
            <person name="Comeron J.M."/>
            <person name="Costello J.C."/>
            <person name="Coyne J.A."/>
            <person name="Daub J."/>
            <person name="David R.G."/>
            <person name="Delcher A.L."/>
            <person name="Delehaunty K."/>
            <person name="Do C.B."/>
            <person name="Ebling H."/>
            <person name="Edwards K."/>
            <person name="Eickbush T."/>
            <person name="Evans J.D."/>
            <person name="Filipski A."/>
            <person name="Findeiss S."/>
            <person name="Freyhult E."/>
            <person name="Fulton L."/>
            <person name="Fulton R."/>
            <person name="Garcia A.C."/>
            <person name="Gardiner A."/>
            <person name="Garfield D.A."/>
            <person name="Garvin B.E."/>
            <person name="Gibson G."/>
            <person name="Gilbert D."/>
            <person name="Gnerre S."/>
            <person name="Godfrey J."/>
            <person name="Good R."/>
            <person name="Gotea V."/>
            <person name="Gravely B."/>
            <person name="Greenberg A.J."/>
            <person name="Griffiths-Jones S."/>
            <person name="Gross S."/>
            <person name="Guigo R."/>
            <person name="Gustafson E.A."/>
            <person name="Haerty W."/>
            <person name="Hahn M.W."/>
            <person name="Halligan D.L."/>
            <person name="Halpern A.L."/>
            <person name="Halter G.M."/>
            <person name="Han M.V."/>
            <person name="Heger A."/>
            <person name="Hillier L."/>
            <person name="Hinrichs A.S."/>
            <person name="Holmes I."/>
            <person name="Hoskins R.A."/>
            <person name="Hubisz M.J."/>
            <person name="Hultmark D."/>
            <person name="Huntley M.A."/>
            <person name="Jaffe D.B."/>
            <person name="Jagadeeshan S."/>
            <person name="Jeck W.R."/>
            <person name="Johnson J."/>
            <person name="Jones C.D."/>
            <person name="Jordan W.C."/>
            <person name="Karpen G.H."/>
            <person name="Kataoka E."/>
            <person name="Keightley P.D."/>
            <person name="Kheradpour P."/>
            <person name="Kirkness E.F."/>
            <person name="Koerich L.B."/>
            <person name="Kristiansen K."/>
            <person name="Kudrna D."/>
            <person name="Kulathinal R.J."/>
            <person name="Kumar S."/>
            <person name="Kwok R."/>
            <person name="Lander E."/>
            <person name="Langley C.H."/>
            <person name="Lapoint R."/>
            <person name="Lazzaro B.P."/>
            <person name="Lee S.J."/>
            <person name="Levesque L."/>
            <person name="Li R."/>
            <person name="Lin C.F."/>
            <person name="Lin M.F."/>
            <person name="Lindblad-Toh K."/>
            <person name="Llopart A."/>
            <person name="Long M."/>
            <person name="Low L."/>
            <person name="Lozovsky E."/>
            <person name="Lu J."/>
            <person name="Luo M."/>
            <person name="Machado C.A."/>
            <person name="Makalowski W."/>
            <person name="Marzo M."/>
            <person name="Matsuda M."/>
            <person name="Matzkin L."/>
            <person name="McAllister B."/>
            <person name="McBride C.S."/>
            <person name="McKernan B."/>
            <person name="McKernan K."/>
            <person name="Mendez-Lago M."/>
            <person name="Minx P."/>
            <person name="Mollenhauer M.U."/>
            <person name="Montooth K."/>
            <person name="Mount S.M."/>
            <person name="Mu X."/>
            <person name="Myers E."/>
            <person name="Negre B."/>
            <person name="Newfeld S."/>
            <person name="Nielsen R."/>
            <person name="Noor M.A."/>
            <person name="O'Grady P."/>
            <person name="Pachter L."/>
            <person name="Papaceit M."/>
            <person name="Parisi M.J."/>
            <person name="Parisi M."/>
            <person name="Parts L."/>
            <person name="Pedersen J.S."/>
            <person name="Pesole G."/>
            <person name="Phillippy A.M."/>
            <person name="Ponting C.P."/>
            <person name="Pop M."/>
            <person name="Porcelli D."/>
            <person name="Powell J.R."/>
            <person name="Prohaska S."/>
            <person name="Pruitt K."/>
            <person name="Puig M."/>
            <person name="Quesneville H."/>
            <person name="Ram K.R."/>
            <person name="Rand D."/>
            <person name="Rasmussen M.D."/>
            <person name="Reed L.K."/>
            <person name="Reenan R."/>
            <person name="Reily A."/>
            <person name="Remington K.A."/>
            <person name="Rieger T.T."/>
            <person name="Ritchie M.G."/>
            <person name="Robin C."/>
            <person name="Rogers Y.H."/>
            <person name="Rohde C."/>
            <person name="Rozas J."/>
            <person name="Rubenfield M.J."/>
            <person name="Ruiz A."/>
            <person name="Russo S."/>
            <person name="Salzberg S.L."/>
            <person name="Sanchez-Gracia A."/>
            <person name="Saranga D.J."/>
            <person name="Sato H."/>
            <person name="Schaeffer S.W."/>
            <person name="Schatz M.C."/>
            <person name="Schlenke T."/>
            <person name="Schwartz R."/>
            <person name="Segarra C."/>
            <person name="Singh R.S."/>
            <person name="Sirot L."/>
            <person name="Sirota M."/>
            <person name="Sisneros N.B."/>
            <person name="Smith C.D."/>
            <person name="Smith T.F."/>
            <person name="Spieth J."/>
            <person name="Stage D.E."/>
            <person name="Stark A."/>
            <person name="Stephan W."/>
            <person name="Strausberg R.L."/>
            <person name="Strempel S."/>
            <person name="Sturgill D."/>
            <person name="Sutton G."/>
            <person name="Sutton G.G."/>
            <person name="Tao W."/>
            <person name="Teichmann S."/>
            <person name="Tobari Y.N."/>
            <person name="Tomimura Y."/>
            <person name="Tsolas J.M."/>
            <person name="Valente V.L."/>
            <person name="Venter E."/>
            <person name="Venter J.C."/>
            <person name="Vicario S."/>
            <person name="Vieira F.G."/>
            <person name="Vilella A.J."/>
            <person name="Villasante A."/>
            <person name="Walenz B."/>
            <person name="Wang J."/>
            <person name="Wasserman M."/>
            <person name="Watts T."/>
            <person name="Wilson D."/>
            <person name="Wilson R.K."/>
            <person name="Wing R.A."/>
            <person name="Wolfner M.F."/>
            <person name="Wong A."/>
            <person name="Wong G.K."/>
            <person name="Wu C.I."/>
            <person name="Wu G."/>
            <person name="Yamamoto D."/>
            <person name="Yang H.P."/>
            <person name="Yang S.P."/>
            <person name="Yorke J.A."/>
            <person name="Yoshida K."/>
            <person name="Zdobnov E."/>
            <person name="Zhang P."/>
            <person name="Zhang Y."/>
            <person name="Zimin A.V."/>
            <person name="Baldwin J."/>
            <person name="Abdouelleil A."/>
            <person name="Abdulkadir J."/>
            <person name="Abebe A."/>
            <person name="Abera B."/>
            <person name="Abreu J."/>
            <person name="Acer S.C."/>
            <person name="Aftuck L."/>
            <person name="Alexander A."/>
            <person name="An P."/>
            <person name="Anderson E."/>
            <person name="Anderson S."/>
            <person name="Arachi H."/>
            <person name="Azer M."/>
            <person name="Bachantsang P."/>
            <person name="Barry A."/>
            <person name="Bayul T."/>
            <person name="Berlin A."/>
            <person name="Bessette D."/>
            <person name="Bloom T."/>
            <person name="Blye J."/>
            <person name="Boguslavskiy L."/>
            <person name="Bonnet C."/>
            <person name="Boukhgalter B."/>
            <person name="Bourzgui I."/>
            <person name="Brown A."/>
            <person name="Cahill P."/>
            <person name="Channer S."/>
            <person name="Cheshatsang Y."/>
            <person name="Chuda L."/>
            <person name="Citroen M."/>
            <person name="Collymore A."/>
            <person name="Cooke P."/>
            <person name="Costello M."/>
            <person name="D'Aco K."/>
            <person name="Daza R."/>
            <person name="De Haan G."/>
            <person name="DeGray S."/>
            <person name="DeMaso C."/>
            <person name="Dhargay N."/>
            <person name="Dooley K."/>
            <person name="Dooley E."/>
            <person name="Doricent M."/>
            <person name="Dorje P."/>
            <person name="Dorjee K."/>
            <person name="Dupes A."/>
            <person name="Elong R."/>
            <person name="Falk J."/>
            <person name="Farina A."/>
            <person name="Faro S."/>
            <person name="Ferguson D."/>
            <person name="Fisher S."/>
            <person name="Foley C.D."/>
            <person name="Franke A."/>
            <person name="Friedrich D."/>
            <person name="Gadbois L."/>
            <person name="Gearin G."/>
            <person name="Gearin C.R."/>
            <person name="Giannoukos G."/>
            <person name="Goode T."/>
            <person name="Graham J."/>
            <person name="Grandbois E."/>
            <person name="Grewal S."/>
            <person name="Gyaltsen K."/>
            <person name="Hafez N."/>
            <person name="Hagos B."/>
            <person name="Hall J."/>
            <person name="Henson C."/>
            <person name="Hollinger A."/>
            <person name="Honan T."/>
            <person name="Huard M.D."/>
            <person name="Hughes L."/>
            <person name="Hurhula B."/>
            <person name="Husby M.E."/>
            <person name="Kamat A."/>
            <person name="Kanga B."/>
            <person name="Kashin S."/>
            <person name="Khazanovich D."/>
            <person name="Kisner P."/>
            <person name="Lance K."/>
            <person name="Lara M."/>
            <person name="Lee W."/>
            <person name="Lennon N."/>
            <person name="Letendre F."/>
            <person name="LeVine R."/>
            <person name="Lipovsky A."/>
            <person name="Liu X."/>
            <person name="Liu J."/>
            <person name="Liu S."/>
            <person name="Lokyitsang T."/>
            <person name="Lokyitsang Y."/>
            <person name="Lubonja R."/>
            <person name="Lui A."/>
            <person name="MacDonald P."/>
            <person name="Magnisalis V."/>
            <person name="Maru K."/>
            <person name="Matthews C."/>
            <person name="McCusker W."/>
            <person name="McDonough S."/>
            <person name="Mehta T."/>
            <person name="Meldrim J."/>
            <person name="Meneus L."/>
            <person name="Mihai O."/>
            <person name="Mihalev A."/>
            <person name="Mihova T."/>
            <person name="Mittelman R."/>
            <person name="Mlenga V."/>
            <person name="Montmayeur A."/>
            <person name="Mulrain L."/>
            <person name="Navidi A."/>
            <person name="Naylor J."/>
            <person name="Negash T."/>
            <person name="Nguyen T."/>
            <person name="Nguyen N."/>
            <person name="Nicol R."/>
            <person name="Norbu C."/>
            <person name="Norbu N."/>
            <person name="Novod N."/>
            <person name="O'Neill B."/>
            <person name="Osman S."/>
            <person name="Markiewicz E."/>
            <person name="Oyono O.L."/>
            <person name="Patti C."/>
            <person name="Phunkhang P."/>
            <person name="Pierre F."/>
            <person name="Priest M."/>
            <person name="Raghuraman S."/>
            <person name="Rege F."/>
            <person name="Reyes R."/>
            <person name="Rise C."/>
            <person name="Rogov P."/>
            <person name="Ross K."/>
            <person name="Ryan E."/>
            <person name="Settipalli S."/>
            <person name="Shea T."/>
            <person name="Sherpa N."/>
            <person name="Shi L."/>
            <person name="Shih D."/>
            <person name="Sparrow T."/>
            <person name="Spaulding J."/>
            <person name="Stalker J."/>
            <person name="Stange-Thomann N."/>
            <person name="Stavropoulos S."/>
            <person name="Stone C."/>
            <person name="Strader C."/>
            <person name="Tesfaye S."/>
            <person name="Thomson T."/>
            <person name="Thoulutsang Y."/>
            <person name="Thoulutsang D."/>
            <person name="Topham K."/>
            <person name="Topping I."/>
            <person name="Tsamla T."/>
            <person name="Vassiliev H."/>
            <person name="Vo A."/>
            <person name="Wangchuk T."/>
            <person name="Wangdi T."/>
            <person name="Weiand M."/>
            <person name="Wilkinson J."/>
            <person name="Wilson A."/>
            <person name="Yadav S."/>
            <person name="Young G."/>
            <person name="Yu Q."/>
            <person name="Zembek L."/>
            <person name="Zhong D."/>
            <person name="Zimmer A."/>
            <person name="Zwirko Z."/>
            <person name="Jaffe D.B."/>
            <person name="Alvarez P."/>
            <person name="Brockman W."/>
            <person name="Butler J."/>
            <person name="Chin C."/>
            <person name="Gnerre S."/>
            <person name="Grabherr M."/>
            <person name="Kleber M."/>
            <person name="Mauceli E."/>
            <person name="MacCallum I."/>
        </authorList>
    </citation>
    <scope>NUCLEOTIDE SEQUENCE [LARGE SCALE GENOMIC DNA]</scope>
    <source>
        <strain evidence="14">Tucson 15287-2541.00</strain>
    </source>
</reference>
<keyword evidence="4" id="KW-0812">Transmembrane</keyword>
<dbReference type="HOGENOM" id="CLU_2544966_0_0_1"/>
<evidence type="ECO:0000256" key="10">
    <source>
        <dbReference type="ARBA" id="ARBA00023180"/>
    </source>
</evidence>
<evidence type="ECO:0000256" key="1">
    <source>
        <dbReference type="ARBA" id="ARBA00004651"/>
    </source>
</evidence>
<comment type="similarity">
    <text evidence="2">Belongs to the G-protein coupled receptor 2 family. Mth subfamily.</text>
</comment>
<proteinExistence type="inferred from homology"/>
<dbReference type="SUPFAM" id="SSF63877">
    <property type="entry name" value="Methuselah ectodomain"/>
    <property type="match status" value="1"/>
</dbReference>
<dbReference type="InterPro" id="IPR044860">
    <property type="entry name" value="Methusela_ecto_dom_1"/>
</dbReference>
<gene>
    <name evidence="13" type="primary">Dgri\GH23272</name>
    <name evidence="13" type="ORF">Dgri_GH23272</name>
</gene>
<feature type="domain" description="Methuselah N-terminal" evidence="12">
    <location>
        <begin position="1"/>
        <end position="79"/>
    </location>
</feature>
<dbReference type="InParanoid" id="B4K3J4"/>